<dbReference type="EMBL" id="CP001349">
    <property type="protein sequence ID" value="ACL62362.1"/>
    <property type="molecule type" value="Genomic_DNA"/>
</dbReference>
<sequence>MAEDQTIRGLMCRKLVTDDQIDAAVLAYLADPSPGVRKIAKGISLDIHAAAEANRLTKNAVADEGLSEATRRLAVRTAILLARPA</sequence>
<dbReference type="KEGG" id="mno:Mnod_7629"/>
<proteinExistence type="predicted"/>
<dbReference type="Proteomes" id="UP000008207">
    <property type="component" value="Chromosome"/>
</dbReference>
<organism evidence="1 2">
    <name type="scientific">Methylobacterium nodulans (strain LMG 21967 / CNCM I-2342 / ORS 2060)</name>
    <dbReference type="NCBI Taxonomy" id="460265"/>
    <lineage>
        <taxon>Bacteria</taxon>
        <taxon>Pseudomonadati</taxon>
        <taxon>Pseudomonadota</taxon>
        <taxon>Alphaproteobacteria</taxon>
        <taxon>Hyphomicrobiales</taxon>
        <taxon>Methylobacteriaceae</taxon>
        <taxon>Methylobacterium</taxon>
    </lineage>
</organism>
<dbReference type="HOGENOM" id="CLU_143449_1_0_5"/>
<gene>
    <name evidence="1" type="ordered locus">Mnod_7629</name>
</gene>
<dbReference type="AlphaFoldDB" id="B8IQR7"/>
<keyword evidence="2" id="KW-1185">Reference proteome</keyword>
<accession>B8IQR7</accession>
<dbReference type="OrthoDB" id="8003682at2"/>
<reference evidence="1 2" key="1">
    <citation type="submission" date="2009-01" db="EMBL/GenBank/DDBJ databases">
        <title>Complete sequence of chromosome of Methylobacterium nodulans ORS 2060.</title>
        <authorList>
            <consortium name="US DOE Joint Genome Institute"/>
            <person name="Lucas S."/>
            <person name="Copeland A."/>
            <person name="Lapidus A."/>
            <person name="Glavina del Rio T."/>
            <person name="Dalin E."/>
            <person name="Tice H."/>
            <person name="Bruce D."/>
            <person name="Goodwin L."/>
            <person name="Pitluck S."/>
            <person name="Sims D."/>
            <person name="Brettin T."/>
            <person name="Detter J.C."/>
            <person name="Han C."/>
            <person name="Larimer F."/>
            <person name="Land M."/>
            <person name="Hauser L."/>
            <person name="Kyrpides N."/>
            <person name="Ivanova N."/>
            <person name="Marx C.J."/>
            <person name="Richardson P."/>
        </authorList>
    </citation>
    <scope>NUCLEOTIDE SEQUENCE [LARGE SCALE GENOMIC DNA]</scope>
    <source>
        <strain evidence="2">LMG 21967 / CNCM I-2342 / ORS 2060</strain>
    </source>
</reference>
<name>B8IQR7_METNO</name>
<evidence type="ECO:0000313" key="1">
    <source>
        <dbReference type="EMBL" id="ACL62362.1"/>
    </source>
</evidence>
<evidence type="ECO:0000313" key="2">
    <source>
        <dbReference type="Proteomes" id="UP000008207"/>
    </source>
</evidence>
<dbReference type="RefSeq" id="WP_015933915.1">
    <property type="nucleotide sequence ID" value="NC_011894.1"/>
</dbReference>
<protein>
    <submittedName>
        <fullName evidence="1">Uncharacterized protein</fullName>
    </submittedName>
</protein>